<dbReference type="InterPro" id="IPR055178">
    <property type="entry name" value="RsdA/BaiN/AoA(So)-like_dom"/>
</dbReference>
<dbReference type="Pfam" id="PF22780">
    <property type="entry name" value="HI0933_like_1st"/>
    <property type="match status" value="1"/>
</dbReference>
<evidence type="ECO:0000256" key="2">
    <source>
        <dbReference type="ARBA" id="ARBA00022630"/>
    </source>
</evidence>
<dbReference type="STRING" id="1209072.GCA_000766945_01546"/>
<dbReference type="Pfam" id="PF03486">
    <property type="entry name" value="HI0933_like"/>
    <property type="match status" value="1"/>
</dbReference>
<proteinExistence type="predicted"/>
<evidence type="ECO:0000256" key="1">
    <source>
        <dbReference type="ARBA" id="ARBA00001974"/>
    </source>
</evidence>
<feature type="domain" description="RsdA/BaiN/AoA(So)-like insert" evidence="5">
    <location>
        <begin position="204"/>
        <end position="360"/>
    </location>
</feature>
<dbReference type="InterPro" id="IPR057661">
    <property type="entry name" value="RsdA/BaiN/AoA(So)_Rossmann"/>
</dbReference>
<dbReference type="SUPFAM" id="SSF160996">
    <property type="entry name" value="HI0933 insert domain-like"/>
    <property type="match status" value="1"/>
</dbReference>
<evidence type="ECO:0000313" key="7">
    <source>
        <dbReference type="Proteomes" id="UP000216101"/>
    </source>
</evidence>
<evidence type="ECO:0000313" key="6">
    <source>
        <dbReference type="EMBL" id="OZY86980.1"/>
    </source>
</evidence>
<dbReference type="Gene3D" id="3.50.50.60">
    <property type="entry name" value="FAD/NAD(P)-binding domain"/>
    <property type="match status" value="1"/>
</dbReference>
<feature type="domain" description="RsdA/BaiN/AoA(So)-like Rossmann fold-like" evidence="4">
    <location>
        <begin position="14"/>
        <end position="411"/>
    </location>
</feature>
<dbReference type="PANTHER" id="PTHR42887">
    <property type="entry name" value="OS12G0638800 PROTEIN"/>
    <property type="match status" value="1"/>
</dbReference>
<keyword evidence="7" id="KW-1185">Reference proteome</keyword>
<accession>A0A266QAZ9</accession>
<evidence type="ECO:0000256" key="3">
    <source>
        <dbReference type="ARBA" id="ARBA00022827"/>
    </source>
</evidence>
<evidence type="ECO:0000259" key="5">
    <source>
        <dbReference type="Pfam" id="PF22780"/>
    </source>
</evidence>
<gene>
    <name evidence="6" type="ORF">CBP51_08310</name>
</gene>
<dbReference type="PANTHER" id="PTHR42887:SF1">
    <property type="entry name" value="BLR3961 PROTEIN"/>
    <property type="match status" value="1"/>
</dbReference>
<dbReference type="AlphaFoldDB" id="A0A266QAZ9"/>
<dbReference type="PRINTS" id="PR00419">
    <property type="entry name" value="ADXRDTASE"/>
</dbReference>
<sequence length="424" mass="45711">MKQFDIFDIPPAKTVAIIGGGPAGLMAAEVIASAGHLVSVYDAMPSVGRKFLLAGVGGMNITHAEPAEDFRARYSANAQFINSLKQFDADALRQWVHGLGIDTFVGTSGRVFPTDMKAAPLLRAWLHRLRELGVKIYPRHLWLGWNAQGELLFSALENANPISKTIRADAVVLALGGASWQRLGSDGAWVPLLRERSVQVNELVPSNCGFDLAWSDMLRSQHAGAPLQGVGLSCVDAQGMPRRILSEAIISDYGIEGTGIYALSKYLRENLTLNGSAILNIDLLPDMSLEKIEQKLNKPREKNSLSNFLRKQLHLSPVKLALLRECTSKQTMENPALLALAIKKLSLTLTATRPIDEAISSAGGVASKELNTAFMLTKMPGVFCAGEMLDWDAPTGGYLLTGCFASGRATGVGVVQYLNAARGQ</sequence>
<name>A0A266QAZ9_9GAMM</name>
<reference evidence="7" key="1">
    <citation type="submission" date="2017-05" db="EMBL/GenBank/DDBJ databases">
        <authorList>
            <person name="Barney B.M."/>
        </authorList>
    </citation>
    <scope>NUCLEOTIDE SEQUENCE [LARGE SCALE GENOMIC DNA]</scope>
    <source>
        <strain evidence="7">PSBB022</strain>
    </source>
</reference>
<dbReference type="NCBIfam" id="TIGR00275">
    <property type="entry name" value="aminoacetone oxidase family FAD-binding enzyme"/>
    <property type="match status" value="1"/>
</dbReference>
<dbReference type="InterPro" id="IPR004792">
    <property type="entry name" value="BaiN-like"/>
</dbReference>
<dbReference type="InterPro" id="IPR036188">
    <property type="entry name" value="FAD/NAD-bd_sf"/>
</dbReference>
<dbReference type="EMBL" id="NHNI01000001">
    <property type="protein sequence ID" value="OZY86980.1"/>
    <property type="molecule type" value="Genomic_DNA"/>
</dbReference>
<dbReference type="Proteomes" id="UP000216101">
    <property type="component" value="Unassembled WGS sequence"/>
</dbReference>
<dbReference type="Gene3D" id="1.10.8.260">
    <property type="entry name" value="HI0933 insert domain-like"/>
    <property type="match status" value="1"/>
</dbReference>
<dbReference type="Gene3D" id="2.40.30.10">
    <property type="entry name" value="Translation factors"/>
    <property type="match status" value="1"/>
</dbReference>
<comment type="caution">
    <text evidence="6">The sequence shown here is derived from an EMBL/GenBank/DDBJ whole genome shotgun (WGS) entry which is preliminary data.</text>
</comment>
<dbReference type="RefSeq" id="WP_094984499.1">
    <property type="nucleotide sequence ID" value="NZ_NHNI01000001.1"/>
</dbReference>
<organism evidence="6 7">
    <name type="scientific">Cellvibrio mixtus</name>
    <dbReference type="NCBI Taxonomy" id="39650"/>
    <lineage>
        <taxon>Bacteria</taxon>
        <taxon>Pseudomonadati</taxon>
        <taxon>Pseudomonadota</taxon>
        <taxon>Gammaproteobacteria</taxon>
        <taxon>Cellvibrionales</taxon>
        <taxon>Cellvibrionaceae</taxon>
        <taxon>Cellvibrio</taxon>
    </lineage>
</organism>
<comment type="cofactor">
    <cofactor evidence="1">
        <name>FAD</name>
        <dbReference type="ChEBI" id="CHEBI:57692"/>
    </cofactor>
</comment>
<dbReference type="NCBIfam" id="TIGR03862">
    <property type="entry name" value="flavo_PP4765"/>
    <property type="match status" value="1"/>
</dbReference>
<keyword evidence="3" id="KW-0274">FAD</keyword>
<evidence type="ECO:0000259" key="4">
    <source>
        <dbReference type="Pfam" id="PF03486"/>
    </source>
</evidence>
<protein>
    <submittedName>
        <fullName evidence="6">Aminoacetone oxidase family FAD-binding enzyme</fullName>
    </submittedName>
</protein>
<dbReference type="InterPro" id="IPR023166">
    <property type="entry name" value="BaiN-like_dom_sf"/>
</dbReference>
<dbReference type="SUPFAM" id="SSF51905">
    <property type="entry name" value="FAD/NAD(P)-binding domain"/>
    <property type="match status" value="1"/>
</dbReference>
<keyword evidence="2" id="KW-0285">Flavoprotein</keyword>
<dbReference type="InterPro" id="IPR022460">
    <property type="entry name" value="Flavoprotein_PP4765"/>
</dbReference>